<name>A0AA40AUS0_9PEZI</name>
<comment type="caution">
    <text evidence="1">The sequence shown here is derived from an EMBL/GenBank/DDBJ whole genome shotgun (WGS) entry which is preliminary data.</text>
</comment>
<organism evidence="1 2">
    <name type="scientific">Lasiosphaeria miniovina</name>
    <dbReference type="NCBI Taxonomy" id="1954250"/>
    <lineage>
        <taxon>Eukaryota</taxon>
        <taxon>Fungi</taxon>
        <taxon>Dikarya</taxon>
        <taxon>Ascomycota</taxon>
        <taxon>Pezizomycotina</taxon>
        <taxon>Sordariomycetes</taxon>
        <taxon>Sordariomycetidae</taxon>
        <taxon>Sordariales</taxon>
        <taxon>Lasiosphaeriaceae</taxon>
        <taxon>Lasiosphaeria</taxon>
    </lineage>
</organism>
<keyword evidence="2" id="KW-1185">Reference proteome</keyword>
<dbReference type="GeneID" id="85317080"/>
<protein>
    <submittedName>
        <fullName evidence="1">Uncharacterized protein</fullName>
    </submittedName>
</protein>
<evidence type="ECO:0000313" key="1">
    <source>
        <dbReference type="EMBL" id="KAK0722351.1"/>
    </source>
</evidence>
<sequence length="215" mass="24180">MYRVCTYSTMYSGRYTLASVVCHETCNLRECKYVQHSVSGKRPRRRPVPLVHPIFSTPQTPHEAAGTQPAALFEGWWSSNHGSSEQAFDLGGSWPGTPRIHKMHRGRWYEFHAACRLRCESAQCDFDHGREVWRHFSTENSSIRWWGGELPSRGCPGTPASGLDWRSSETPHTWLAALMAPGGCITQIRTTTSGSLPKVSVQNRLGTGHERARQV</sequence>
<proteinExistence type="predicted"/>
<gene>
    <name evidence="1" type="ORF">B0T26DRAFT_214398</name>
</gene>
<dbReference type="EMBL" id="JAUIRO010000003">
    <property type="protein sequence ID" value="KAK0722351.1"/>
    <property type="molecule type" value="Genomic_DNA"/>
</dbReference>
<dbReference type="AlphaFoldDB" id="A0AA40AUS0"/>
<evidence type="ECO:0000313" key="2">
    <source>
        <dbReference type="Proteomes" id="UP001172101"/>
    </source>
</evidence>
<accession>A0AA40AUS0</accession>
<reference evidence="1" key="1">
    <citation type="submission" date="2023-06" db="EMBL/GenBank/DDBJ databases">
        <title>Genome-scale phylogeny and comparative genomics of the fungal order Sordariales.</title>
        <authorList>
            <consortium name="Lawrence Berkeley National Laboratory"/>
            <person name="Hensen N."/>
            <person name="Bonometti L."/>
            <person name="Westerberg I."/>
            <person name="Brannstrom I.O."/>
            <person name="Guillou S."/>
            <person name="Cros-Aarteil S."/>
            <person name="Calhoun S."/>
            <person name="Haridas S."/>
            <person name="Kuo A."/>
            <person name="Mondo S."/>
            <person name="Pangilinan J."/>
            <person name="Riley R."/>
            <person name="LaButti K."/>
            <person name="Andreopoulos B."/>
            <person name="Lipzen A."/>
            <person name="Chen C."/>
            <person name="Yanf M."/>
            <person name="Daum C."/>
            <person name="Ng V."/>
            <person name="Clum A."/>
            <person name="Steindorff A."/>
            <person name="Ohm R."/>
            <person name="Martin F."/>
            <person name="Silar P."/>
            <person name="Natvig D."/>
            <person name="Lalanne C."/>
            <person name="Gautier V."/>
            <person name="Ament-velasquez S.L."/>
            <person name="Kruys A."/>
            <person name="Hutchinson M.I."/>
            <person name="Powell A.J."/>
            <person name="Barry K."/>
            <person name="Miller A.N."/>
            <person name="Grigoriev I.V."/>
            <person name="Debuchy R."/>
            <person name="Gladieux P."/>
            <person name="Thoren M.H."/>
            <person name="Johannesson H."/>
        </authorList>
    </citation>
    <scope>NUCLEOTIDE SEQUENCE</scope>
    <source>
        <strain evidence="1">SMH2392-1A</strain>
    </source>
</reference>
<dbReference type="RefSeq" id="XP_060298275.1">
    <property type="nucleotide sequence ID" value="XM_060433810.1"/>
</dbReference>
<dbReference type="Proteomes" id="UP001172101">
    <property type="component" value="Unassembled WGS sequence"/>
</dbReference>